<dbReference type="PROSITE" id="PS51918">
    <property type="entry name" value="RADICAL_SAM"/>
    <property type="match status" value="1"/>
</dbReference>
<accession>A0ABP5DE27</accession>
<evidence type="ECO:0000259" key="1">
    <source>
        <dbReference type="PROSITE" id="PS51918"/>
    </source>
</evidence>
<dbReference type="InterPro" id="IPR023404">
    <property type="entry name" value="rSAM_horseshoe"/>
</dbReference>
<dbReference type="Pfam" id="PF19864">
    <property type="entry name" value="Radical_SAM_N2"/>
    <property type="match status" value="1"/>
</dbReference>
<dbReference type="PANTHER" id="PTHR42731:SF1">
    <property type="entry name" value="RADICAL SAM DOMAIN PROTEIN"/>
    <property type="match status" value="1"/>
</dbReference>
<dbReference type="InterPro" id="IPR006638">
    <property type="entry name" value="Elp3/MiaA/NifB-like_rSAM"/>
</dbReference>
<dbReference type="PANTHER" id="PTHR42731">
    <property type="entry name" value="SLL1084 PROTEIN"/>
    <property type="match status" value="1"/>
</dbReference>
<dbReference type="Pfam" id="PF04055">
    <property type="entry name" value="Radical_SAM"/>
    <property type="match status" value="1"/>
</dbReference>
<dbReference type="InterPro" id="IPR023862">
    <property type="entry name" value="CHP03960_rSAM"/>
</dbReference>
<keyword evidence="3" id="KW-1185">Reference proteome</keyword>
<dbReference type="InterPro" id="IPR045784">
    <property type="entry name" value="Radical_SAM_N2"/>
</dbReference>
<dbReference type="Gene3D" id="3.80.30.20">
    <property type="entry name" value="tm_1862 like domain"/>
    <property type="match status" value="1"/>
</dbReference>
<dbReference type="NCBIfam" id="TIGR03960">
    <property type="entry name" value="rSAM_fuse_unch"/>
    <property type="match status" value="1"/>
</dbReference>
<dbReference type="InterPro" id="IPR058240">
    <property type="entry name" value="rSAM_sf"/>
</dbReference>
<dbReference type="InterPro" id="IPR007197">
    <property type="entry name" value="rSAM"/>
</dbReference>
<dbReference type="SUPFAM" id="SSF102114">
    <property type="entry name" value="Radical SAM enzymes"/>
    <property type="match status" value="1"/>
</dbReference>
<feature type="domain" description="Radical SAM core" evidence="1">
    <location>
        <begin position="255"/>
        <end position="493"/>
    </location>
</feature>
<dbReference type="EMBL" id="BAAAQM010000024">
    <property type="protein sequence ID" value="GAA1978075.1"/>
    <property type="molecule type" value="Genomic_DNA"/>
</dbReference>
<dbReference type="CDD" id="cd01335">
    <property type="entry name" value="Radical_SAM"/>
    <property type="match status" value="1"/>
</dbReference>
<sequence>MFPQLEAVLPNVQKPIQYIGGELNSTVKDWDACDVRWALMYPDAYEVGLPNQGVMILYEVLNEREGVLAERTYSVWPDMEKAMRERGIPQFTVDAHRPVKDFDLFGVSFSTELGYTNLLNALDLAGIPLEAGDRTEDHPLVIAGGHAAFNPEPIADFLDAAVVGDGEGAVLAITDIVRAWKAEGRPGGREEVLMRLARTGNVYVPGFYDVEYLDDGRIRRVAPNRHGVPFRVAKHTVMDLDEWPYPKQPLVPLAETVHERMSVEIFRGCTRGCRFCQAGMITRPVRERSITGVGEMVEAGLKATGYEEVGLLSLSSADHTEIADIAKGLADRYEGTNTSLSLPSTRVDAFNIDLANELSRNGRRSGLTFAPEGGSERMRKVINKMVTEEDLIRTVTAAYSAGWRQVKLYFMCGLPTETDDDVLQIAELARKVIQAGREASGTRDIRCTVSIGGFVPKPHTPFQWAAQLDAEATDARLVKLRDAIRADKNYGKAIGFRYHDGKPGVIEGLLSRGDRRVGKIIREVWERGGRFDGWSEHFSYQRWADAAETALADTPVSLDWYTTRDREYNEVLPWDHIDSGLDRDWLWEDWQDALEAAEGGGAEVEDCRWTPCYDCGVCPQMGTEIQVGPTGVKLLPLTVV</sequence>
<dbReference type="SMART" id="SM00729">
    <property type="entry name" value="Elp3"/>
    <property type="match status" value="1"/>
</dbReference>
<evidence type="ECO:0000313" key="2">
    <source>
        <dbReference type="EMBL" id="GAA1978075.1"/>
    </source>
</evidence>
<comment type="caution">
    <text evidence="2">The sequence shown here is derived from an EMBL/GenBank/DDBJ whole genome shotgun (WGS) entry which is preliminary data.</text>
</comment>
<dbReference type="Proteomes" id="UP001499854">
    <property type="component" value="Unassembled WGS sequence"/>
</dbReference>
<dbReference type="SFLD" id="SFLDG01082">
    <property type="entry name" value="B12-binding_domain_containing"/>
    <property type="match status" value="1"/>
</dbReference>
<gene>
    <name evidence="2" type="ORF">GCM10009838_43450</name>
</gene>
<evidence type="ECO:0000313" key="3">
    <source>
        <dbReference type="Proteomes" id="UP001499854"/>
    </source>
</evidence>
<organism evidence="2 3">
    <name type="scientific">Catenulispora subtropica</name>
    <dbReference type="NCBI Taxonomy" id="450798"/>
    <lineage>
        <taxon>Bacteria</taxon>
        <taxon>Bacillati</taxon>
        <taxon>Actinomycetota</taxon>
        <taxon>Actinomycetes</taxon>
        <taxon>Catenulisporales</taxon>
        <taxon>Catenulisporaceae</taxon>
        <taxon>Catenulispora</taxon>
    </lineage>
</organism>
<proteinExistence type="predicted"/>
<name>A0ABP5DE27_9ACTN</name>
<dbReference type="SFLD" id="SFLDS00029">
    <property type="entry name" value="Radical_SAM"/>
    <property type="match status" value="1"/>
</dbReference>
<protein>
    <submittedName>
        <fullName evidence="2">TIGR03960 family B12-binding radical SAM protein</fullName>
    </submittedName>
</protein>
<reference evidence="3" key="1">
    <citation type="journal article" date="2019" name="Int. J. Syst. Evol. Microbiol.">
        <title>The Global Catalogue of Microorganisms (GCM) 10K type strain sequencing project: providing services to taxonomists for standard genome sequencing and annotation.</title>
        <authorList>
            <consortium name="The Broad Institute Genomics Platform"/>
            <consortium name="The Broad Institute Genome Sequencing Center for Infectious Disease"/>
            <person name="Wu L."/>
            <person name="Ma J."/>
        </authorList>
    </citation>
    <scope>NUCLEOTIDE SEQUENCE [LARGE SCALE GENOMIC DNA]</scope>
    <source>
        <strain evidence="3">JCM 16013</strain>
    </source>
</reference>